<comment type="subcellular location">
    <subcellularLocation>
        <location evidence="8">Plastid</location>
        <location evidence="8">Chloroplast</location>
    </subcellularLocation>
</comment>
<dbReference type="InterPro" id="IPR012675">
    <property type="entry name" value="Beta-grasp_dom_sf"/>
</dbReference>
<evidence type="ECO:0000313" key="11">
    <source>
        <dbReference type="EMBL" id="JAC79429.1"/>
    </source>
</evidence>
<dbReference type="EMBL" id="GBEZ01005932">
    <property type="protein sequence ID" value="JAC79429.1"/>
    <property type="molecule type" value="Transcribed_RNA"/>
</dbReference>
<dbReference type="NCBIfam" id="TIGR02008">
    <property type="entry name" value="fdx_plant"/>
    <property type="match status" value="1"/>
</dbReference>
<dbReference type="CDD" id="cd00207">
    <property type="entry name" value="fer2"/>
    <property type="match status" value="1"/>
</dbReference>
<keyword evidence="8" id="KW-0150">Chloroplast</keyword>
<feature type="domain" description="2Fe-2S ferredoxin-type" evidence="10">
    <location>
        <begin position="54"/>
        <end position="144"/>
    </location>
</feature>
<protein>
    <recommendedName>
        <fullName evidence="8">Ferredoxin</fullName>
    </recommendedName>
</protein>
<evidence type="ECO:0000256" key="1">
    <source>
        <dbReference type="ARBA" id="ARBA00007874"/>
    </source>
</evidence>
<reference evidence="11" key="1">
    <citation type="submission" date="2014-05" db="EMBL/GenBank/DDBJ databases">
        <title>The transcriptome of the halophilic microalga Tetraselmis sp. GSL018 isolated from the Great Salt Lake, Utah.</title>
        <authorList>
            <person name="Jinkerson R.E."/>
            <person name="D'Adamo S."/>
            <person name="Posewitz M.C."/>
        </authorList>
    </citation>
    <scope>NUCLEOTIDE SEQUENCE</scope>
    <source>
        <strain evidence="11">GSL018</strain>
    </source>
</reference>
<name>A0A061S8Q8_9CHLO</name>
<dbReference type="GO" id="GO:0051537">
    <property type="term" value="F:2 iron, 2 sulfur cluster binding"/>
    <property type="evidence" value="ECO:0007669"/>
    <property type="project" value="UniProtKB-KW"/>
</dbReference>
<evidence type="ECO:0000256" key="6">
    <source>
        <dbReference type="ARBA" id="ARBA00023004"/>
    </source>
</evidence>
<evidence type="ECO:0000256" key="9">
    <source>
        <dbReference type="SAM" id="SignalP"/>
    </source>
</evidence>
<feature type="chain" id="PRO_5001610197" description="Ferredoxin" evidence="9">
    <location>
        <begin position="18"/>
        <end position="147"/>
    </location>
</feature>
<comment type="cofactor">
    <cofactor evidence="8">
        <name>[2Fe-2S] cluster</name>
        <dbReference type="ChEBI" id="CHEBI:190135"/>
    </cofactor>
    <text evidence="8">Binds 1 [2Fe-2S] cluster.</text>
</comment>
<comment type="similarity">
    <text evidence="1 8">Belongs to the 2Fe2S plant-type ferredoxin family.</text>
</comment>
<keyword evidence="9" id="KW-0732">Signal</keyword>
<keyword evidence="8" id="KW-0934">Plastid</keyword>
<gene>
    <name evidence="11" type="primary">PETF</name>
    <name evidence="11" type="ORF">TSPGSL018_12737</name>
</gene>
<dbReference type="FunFam" id="3.10.20.30:FF:000014">
    <property type="entry name" value="Ferredoxin"/>
    <property type="match status" value="1"/>
</dbReference>
<evidence type="ECO:0000256" key="8">
    <source>
        <dbReference type="RuleBase" id="RU364001"/>
    </source>
</evidence>
<dbReference type="PROSITE" id="PS51085">
    <property type="entry name" value="2FE2S_FER_2"/>
    <property type="match status" value="1"/>
</dbReference>
<feature type="non-terminal residue" evidence="11">
    <location>
        <position position="1"/>
    </location>
</feature>
<dbReference type="PANTHER" id="PTHR43112:SF3">
    <property type="entry name" value="FERREDOXIN-2, CHLOROPLASTIC"/>
    <property type="match status" value="1"/>
</dbReference>
<dbReference type="Pfam" id="PF00111">
    <property type="entry name" value="Fer2"/>
    <property type="match status" value="1"/>
</dbReference>
<dbReference type="PROSITE" id="PS00197">
    <property type="entry name" value="2FE2S_FER_1"/>
    <property type="match status" value="1"/>
</dbReference>
<evidence type="ECO:0000256" key="5">
    <source>
        <dbReference type="ARBA" id="ARBA00022982"/>
    </source>
</evidence>
<dbReference type="InterPro" id="IPR001041">
    <property type="entry name" value="2Fe-2S_ferredoxin-type"/>
</dbReference>
<evidence type="ECO:0000256" key="2">
    <source>
        <dbReference type="ARBA" id="ARBA00022448"/>
    </source>
</evidence>
<comment type="function">
    <text evidence="8">Ferredoxins are iron-sulfur proteins that transfer electrons in a wide variety of metabolic reactions.</text>
</comment>
<dbReference type="InterPro" id="IPR006058">
    <property type="entry name" value="2Fe2S_fd_BS"/>
</dbReference>
<dbReference type="PANTHER" id="PTHR43112">
    <property type="entry name" value="FERREDOXIN"/>
    <property type="match status" value="1"/>
</dbReference>
<keyword evidence="3 8" id="KW-0001">2Fe-2S</keyword>
<dbReference type="SUPFAM" id="SSF54292">
    <property type="entry name" value="2Fe-2S ferredoxin-like"/>
    <property type="match status" value="1"/>
</dbReference>
<organism evidence="11">
    <name type="scientific">Tetraselmis sp. GSL018</name>
    <dbReference type="NCBI Taxonomy" id="582737"/>
    <lineage>
        <taxon>Eukaryota</taxon>
        <taxon>Viridiplantae</taxon>
        <taxon>Chlorophyta</taxon>
        <taxon>core chlorophytes</taxon>
        <taxon>Chlorodendrophyceae</taxon>
        <taxon>Chlorodendrales</taxon>
        <taxon>Chlorodendraceae</taxon>
        <taxon>Tetraselmis</taxon>
    </lineage>
</organism>
<dbReference type="Gene3D" id="3.10.20.30">
    <property type="match status" value="1"/>
</dbReference>
<keyword evidence="6 8" id="KW-0408">Iron</keyword>
<feature type="signal peptide" evidence="9">
    <location>
        <begin position="1"/>
        <end position="17"/>
    </location>
</feature>
<keyword evidence="5 8" id="KW-0249">Electron transport</keyword>
<dbReference type="AlphaFoldDB" id="A0A061S8Q8"/>
<evidence type="ECO:0000259" key="10">
    <source>
        <dbReference type="PROSITE" id="PS51085"/>
    </source>
</evidence>
<evidence type="ECO:0000256" key="7">
    <source>
        <dbReference type="ARBA" id="ARBA00023014"/>
    </source>
</evidence>
<dbReference type="GO" id="GO:0022900">
    <property type="term" value="P:electron transport chain"/>
    <property type="evidence" value="ECO:0007669"/>
    <property type="project" value="InterPro"/>
</dbReference>
<evidence type="ECO:0000256" key="4">
    <source>
        <dbReference type="ARBA" id="ARBA00022723"/>
    </source>
</evidence>
<accession>A0A061S8Q8</accession>
<proteinExistence type="inferred from homology"/>
<dbReference type="GO" id="GO:0009507">
    <property type="term" value="C:chloroplast"/>
    <property type="evidence" value="ECO:0007669"/>
    <property type="project" value="UniProtKB-SubCell"/>
</dbReference>
<keyword evidence="2 8" id="KW-0813">Transport</keyword>
<evidence type="ECO:0000256" key="3">
    <source>
        <dbReference type="ARBA" id="ARBA00022714"/>
    </source>
</evidence>
<keyword evidence="7 8" id="KW-0411">Iron-sulfur</keyword>
<sequence length="147" mass="15742">SVWWSLLVTFVPTSVEMAAFSALSSRSAIASRPVQGVRARPARASAQKFRVNAYSVTLKTPSGDQTIDVPEDTYILDAAEEAGIDLPYSCRAGACSSCAGKVEAGTVDQSDQSFLDDDQMANGFVLTCVAYATSDCTILTHQEEELY</sequence>
<dbReference type="GO" id="GO:0009055">
    <property type="term" value="F:electron transfer activity"/>
    <property type="evidence" value="ECO:0007669"/>
    <property type="project" value="InterPro"/>
</dbReference>
<dbReference type="InterPro" id="IPR036010">
    <property type="entry name" value="2Fe-2S_ferredoxin-like_sf"/>
</dbReference>
<keyword evidence="4 8" id="KW-0479">Metal-binding</keyword>
<dbReference type="InterPro" id="IPR010241">
    <property type="entry name" value="Fd_pln"/>
</dbReference>
<dbReference type="GO" id="GO:0046872">
    <property type="term" value="F:metal ion binding"/>
    <property type="evidence" value="ECO:0007669"/>
    <property type="project" value="UniProtKB-KW"/>
</dbReference>